<organism evidence="3">
    <name type="scientific">Aspergillus niger</name>
    <dbReference type="NCBI Taxonomy" id="5061"/>
    <lineage>
        <taxon>Eukaryota</taxon>
        <taxon>Fungi</taxon>
        <taxon>Dikarya</taxon>
        <taxon>Ascomycota</taxon>
        <taxon>Pezizomycotina</taxon>
        <taxon>Eurotiomycetes</taxon>
        <taxon>Eurotiomycetidae</taxon>
        <taxon>Eurotiales</taxon>
        <taxon>Aspergillaceae</taxon>
        <taxon>Aspergillus</taxon>
        <taxon>Aspergillus subgen. Circumdati</taxon>
    </lineage>
</organism>
<accession>A0AAJ8E2X9</accession>
<evidence type="ECO:0000313" key="3">
    <source>
        <dbReference type="RefSeq" id="XP_059604731.1"/>
    </source>
</evidence>
<feature type="region of interest" description="Disordered" evidence="1">
    <location>
        <begin position="49"/>
        <end position="107"/>
    </location>
</feature>
<feature type="transmembrane region" description="Helical" evidence="2">
    <location>
        <begin position="21"/>
        <end position="41"/>
    </location>
</feature>
<feature type="compositionally biased region" description="Low complexity" evidence="1">
    <location>
        <begin position="60"/>
        <end position="72"/>
    </location>
</feature>
<keyword evidence="2" id="KW-0472">Membrane</keyword>
<reference evidence="3" key="2">
    <citation type="submission" date="2025-08" db="UniProtKB">
        <authorList>
            <consortium name="RefSeq"/>
        </authorList>
    </citation>
    <scope>IDENTIFICATION</scope>
</reference>
<feature type="compositionally biased region" description="Basic and acidic residues" evidence="1">
    <location>
        <begin position="49"/>
        <end position="59"/>
    </location>
</feature>
<dbReference type="VEuPathDB" id="FungiDB:An16g00560"/>
<name>A0AAJ8E2X9_ASPNG</name>
<dbReference type="AlphaFoldDB" id="A0AAJ8E2X9"/>
<dbReference type="RefSeq" id="XP_059604731.1">
    <property type="nucleotide sequence ID" value="XM_059744877.1"/>
</dbReference>
<dbReference type="GeneID" id="84593301"/>
<keyword evidence="2" id="KW-1133">Transmembrane helix</keyword>
<evidence type="ECO:0000256" key="2">
    <source>
        <dbReference type="SAM" id="Phobius"/>
    </source>
</evidence>
<evidence type="ECO:0000256" key="1">
    <source>
        <dbReference type="SAM" id="MobiDB-lite"/>
    </source>
</evidence>
<reference evidence="3" key="1">
    <citation type="submission" date="2025-02" db="EMBL/GenBank/DDBJ databases">
        <authorList>
            <consortium name="NCBI Genome Project"/>
        </authorList>
    </citation>
    <scope>NUCLEOTIDE SEQUENCE</scope>
</reference>
<dbReference type="KEGG" id="ang:An16g00560"/>
<proteinExistence type="predicted"/>
<gene>
    <name evidence="3" type="ORF">An16g00560</name>
</gene>
<keyword evidence="2" id="KW-0812">Transmembrane</keyword>
<sequence length="107" mass="11720">MLVRKLRLAIGPGKERLLLLLAIYMVVEMKIGGGLFTYLVFGWKPPHPRDSDWPDREEQSGSSESDTLSTSLIAPPGNETLCPITLLSPDRDRTSTVGGTCHGRGLQ</sequence>
<protein>
    <submittedName>
        <fullName evidence="3">Uncharacterized protein</fullName>
    </submittedName>
</protein>